<gene>
    <name evidence="2" type="ORF">LIER_00300</name>
</gene>
<dbReference type="AlphaFoldDB" id="A0AAV3NI12"/>
<accession>A0AAV3NI12</accession>
<evidence type="ECO:0000256" key="1">
    <source>
        <dbReference type="SAM" id="MobiDB-lite"/>
    </source>
</evidence>
<feature type="region of interest" description="Disordered" evidence="1">
    <location>
        <begin position="87"/>
        <end position="118"/>
    </location>
</feature>
<feature type="region of interest" description="Disordered" evidence="1">
    <location>
        <begin position="153"/>
        <end position="202"/>
    </location>
</feature>
<sequence length="202" mass="22557">MASSSSTCSDDIERLQMLKQYLQKKMVANSLDLPLKPIRTKPEKLSLEALSRDFSVNSTSSEYYADSPVAVPFRWESQPGTPKLRYRESLIPPLTPPPSYTLSPARKHVKKQPKTTSLLQNVLPRRLNFAKNHQTSTPTPLFEPHPLSYTLSPTSYSVPSSPYNATPQAQSQQSSFTSSSESRADSDDYESPSSIFCLNIGR</sequence>
<proteinExistence type="predicted"/>
<dbReference type="InterPro" id="IPR007789">
    <property type="entry name" value="DUF688"/>
</dbReference>
<keyword evidence="3" id="KW-1185">Reference proteome</keyword>
<dbReference type="EMBL" id="BAABME010000022">
    <property type="protein sequence ID" value="GAA0138583.1"/>
    <property type="molecule type" value="Genomic_DNA"/>
</dbReference>
<reference evidence="2 3" key="1">
    <citation type="submission" date="2024-01" db="EMBL/GenBank/DDBJ databases">
        <title>The complete chloroplast genome sequence of Lithospermum erythrorhizon: insights into the phylogenetic relationship among Boraginaceae species and the maternal lineages of purple gromwells.</title>
        <authorList>
            <person name="Okada T."/>
            <person name="Watanabe K."/>
        </authorList>
    </citation>
    <scope>NUCLEOTIDE SEQUENCE [LARGE SCALE GENOMIC DNA]</scope>
</reference>
<protein>
    <submittedName>
        <fullName evidence="2">Uncharacterized protein</fullName>
    </submittedName>
</protein>
<dbReference type="Proteomes" id="UP001454036">
    <property type="component" value="Unassembled WGS sequence"/>
</dbReference>
<dbReference type="Pfam" id="PF05097">
    <property type="entry name" value="DUF688"/>
    <property type="match status" value="1"/>
</dbReference>
<evidence type="ECO:0000313" key="2">
    <source>
        <dbReference type="EMBL" id="GAA0138583.1"/>
    </source>
</evidence>
<name>A0AAV3NI12_LITER</name>
<comment type="caution">
    <text evidence="2">The sequence shown here is derived from an EMBL/GenBank/DDBJ whole genome shotgun (WGS) entry which is preliminary data.</text>
</comment>
<dbReference type="PANTHER" id="PTHR33257">
    <property type="entry name" value="OS05G0165500 PROTEIN"/>
    <property type="match status" value="1"/>
</dbReference>
<dbReference type="PANTHER" id="PTHR33257:SF58">
    <property type="entry name" value="REJ DOMAIN-CONTAINING PROTEIN"/>
    <property type="match status" value="1"/>
</dbReference>
<feature type="compositionally biased region" description="Low complexity" evidence="1">
    <location>
        <begin position="153"/>
        <end position="181"/>
    </location>
</feature>
<evidence type="ECO:0000313" key="3">
    <source>
        <dbReference type="Proteomes" id="UP001454036"/>
    </source>
</evidence>
<organism evidence="2 3">
    <name type="scientific">Lithospermum erythrorhizon</name>
    <name type="common">Purple gromwell</name>
    <name type="synonym">Lithospermum officinale var. erythrorhizon</name>
    <dbReference type="NCBI Taxonomy" id="34254"/>
    <lineage>
        <taxon>Eukaryota</taxon>
        <taxon>Viridiplantae</taxon>
        <taxon>Streptophyta</taxon>
        <taxon>Embryophyta</taxon>
        <taxon>Tracheophyta</taxon>
        <taxon>Spermatophyta</taxon>
        <taxon>Magnoliopsida</taxon>
        <taxon>eudicotyledons</taxon>
        <taxon>Gunneridae</taxon>
        <taxon>Pentapetalae</taxon>
        <taxon>asterids</taxon>
        <taxon>lamiids</taxon>
        <taxon>Boraginales</taxon>
        <taxon>Boraginaceae</taxon>
        <taxon>Boraginoideae</taxon>
        <taxon>Lithospermeae</taxon>
        <taxon>Lithospermum</taxon>
    </lineage>
</organism>